<dbReference type="InterPro" id="IPR000225">
    <property type="entry name" value="Armadillo"/>
</dbReference>
<dbReference type="EMBL" id="CAJZBQ010000043">
    <property type="protein sequence ID" value="CAG9327120.1"/>
    <property type="molecule type" value="Genomic_DNA"/>
</dbReference>
<evidence type="ECO:0000256" key="4">
    <source>
        <dbReference type="SAM" id="MobiDB-lite"/>
    </source>
</evidence>
<evidence type="ECO:0000256" key="3">
    <source>
        <dbReference type="ARBA" id="ARBA00022927"/>
    </source>
</evidence>
<dbReference type="SMART" id="SM00185">
    <property type="entry name" value="ARM"/>
    <property type="match status" value="3"/>
</dbReference>
<feature type="compositionally biased region" description="Basic and acidic residues" evidence="4">
    <location>
        <begin position="558"/>
        <end position="574"/>
    </location>
</feature>
<evidence type="ECO:0000256" key="2">
    <source>
        <dbReference type="ARBA" id="ARBA00022448"/>
    </source>
</evidence>
<dbReference type="Proteomes" id="UP001162131">
    <property type="component" value="Unassembled WGS sequence"/>
</dbReference>
<proteinExistence type="inferred from homology"/>
<keyword evidence="6" id="KW-1185">Reference proteome</keyword>
<comment type="similarity">
    <text evidence="1">Belongs to the importin alpha family.</text>
</comment>
<keyword evidence="2" id="KW-0813">Transport</keyword>
<dbReference type="AlphaFoldDB" id="A0AAU9JNC0"/>
<reference evidence="5" key="1">
    <citation type="submission" date="2021-09" db="EMBL/GenBank/DDBJ databases">
        <authorList>
            <consortium name="AG Swart"/>
            <person name="Singh M."/>
            <person name="Singh A."/>
            <person name="Seah K."/>
            <person name="Emmerich C."/>
        </authorList>
    </citation>
    <scope>NUCLEOTIDE SEQUENCE</scope>
    <source>
        <strain evidence="5">ATCC30299</strain>
    </source>
</reference>
<dbReference type="InterPro" id="IPR011989">
    <property type="entry name" value="ARM-like"/>
</dbReference>
<evidence type="ECO:0000313" key="6">
    <source>
        <dbReference type="Proteomes" id="UP001162131"/>
    </source>
</evidence>
<feature type="region of interest" description="Disordered" evidence="4">
    <location>
        <begin position="546"/>
        <end position="574"/>
    </location>
</feature>
<dbReference type="InterPro" id="IPR016024">
    <property type="entry name" value="ARM-type_fold"/>
</dbReference>
<organism evidence="5 6">
    <name type="scientific">Blepharisma stoltei</name>
    <dbReference type="NCBI Taxonomy" id="1481888"/>
    <lineage>
        <taxon>Eukaryota</taxon>
        <taxon>Sar</taxon>
        <taxon>Alveolata</taxon>
        <taxon>Ciliophora</taxon>
        <taxon>Postciliodesmatophora</taxon>
        <taxon>Heterotrichea</taxon>
        <taxon>Heterotrichida</taxon>
        <taxon>Blepharismidae</taxon>
        <taxon>Blepharisma</taxon>
    </lineage>
</organism>
<evidence type="ECO:0000256" key="1">
    <source>
        <dbReference type="ARBA" id="ARBA00010394"/>
    </source>
</evidence>
<dbReference type="PANTHER" id="PTHR23316">
    <property type="entry name" value="IMPORTIN ALPHA"/>
    <property type="match status" value="1"/>
</dbReference>
<name>A0AAU9JNC0_9CILI</name>
<evidence type="ECO:0008006" key="7">
    <source>
        <dbReference type="Google" id="ProtNLM"/>
    </source>
</evidence>
<accession>A0AAU9JNC0</accession>
<dbReference type="GO" id="GO:0015031">
    <property type="term" value="P:protein transport"/>
    <property type="evidence" value="ECO:0007669"/>
    <property type="project" value="UniProtKB-KW"/>
</dbReference>
<comment type="caution">
    <text evidence="5">The sequence shown here is derived from an EMBL/GenBank/DDBJ whole genome shotgun (WGS) entry which is preliminary data.</text>
</comment>
<evidence type="ECO:0000313" key="5">
    <source>
        <dbReference type="EMBL" id="CAG9327120.1"/>
    </source>
</evidence>
<keyword evidence="3" id="KW-0653">Protein transport</keyword>
<protein>
    <recommendedName>
        <fullName evidence="7">ARM repeat-containing protein</fullName>
    </recommendedName>
</protein>
<dbReference type="Gene3D" id="1.25.10.10">
    <property type="entry name" value="Leucine-rich Repeat Variant"/>
    <property type="match status" value="1"/>
</dbReference>
<sequence length="620" mass="71227">MAQSFLELHGFQPSESSFSAHIPPSLPISTISPLAHIFHSKSSDSNLSEKETRSGQATYCQSLWSSDISLTKKLALMKQIFDRYPTEDIIEQLSKSITQLLNDKDPPIELLVKNNYIKLLLEFVRLGFKDFIISSAASALSKIISSSAKYASKFAEAHGVKILTRSIKPELELSIDAVILALANLIKDDNQYKNEIIEFNLLDILIEICEKISKVSEEIFYSIAYFLMNLASNNYRFLLKDLEKIVYLLDKAICCDNIEIQANCLWAIAGITSINGQIHILIESGLVEKVIGFLKSGEMKLKIPCIRAIRYIATGNPANIKYLLEHNAYDPIMEFNKQFKIIGRQNAVMIGYNNITIEIQENTREYGILNALAKDLESNISHMKYWENKILYINNKNNQGKLKLMNFSIFKEIKIAFTIEDELFQTKMLEFCYSLFEIMESNEYSNPLSILFLRSKCYDSLKEIIQKFKSLKELCNKIAQKFFKVKNITWDVPMVIKEIPYEAITKRIPSIEKPKGKRKTRPKKSKTVDPTKMSVDEVLRFINNDEKKSTKNQKQKSSTKEATDSKSENGDLIDREVEEFKERIESAVIKEERLKPKISQEWLLKIKESIPGLQKKDKSF</sequence>
<dbReference type="SUPFAM" id="SSF48371">
    <property type="entry name" value="ARM repeat"/>
    <property type="match status" value="1"/>
</dbReference>
<gene>
    <name evidence="5" type="ORF">BSTOLATCC_MIC43164</name>
</gene>